<dbReference type="GO" id="GO:0032259">
    <property type="term" value="P:methylation"/>
    <property type="evidence" value="ECO:0007669"/>
    <property type="project" value="UniProtKB-KW"/>
</dbReference>
<feature type="domain" description="Methyltransferase type 11" evidence="1">
    <location>
        <begin position="48"/>
        <end position="141"/>
    </location>
</feature>
<dbReference type="RefSeq" id="WP_073022461.1">
    <property type="nucleotide sequence ID" value="NZ_FQXU01000017.1"/>
</dbReference>
<dbReference type="InterPro" id="IPR013216">
    <property type="entry name" value="Methyltransf_11"/>
</dbReference>
<reference evidence="2 3" key="1">
    <citation type="submission" date="2016-11" db="EMBL/GenBank/DDBJ databases">
        <authorList>
            <person name="Jaros S."/>
            <person name="Januszkiewicz K."/>
            <person name="Wedrychowicz H."/>
        </authorList>
    </citation>
    <scope>NUCLEOTIDE SEQUENCE [LARGE SCALE GENOMIC DNA]</scope>
    <source>
        <strain evidence="2 3">DSM 6191</strain>
    </source>
</reference>
<dbReference type="InterPro" id="IPR052356">
    <property type="entry name" value="Thiol_S-MT"/>
</dbReference>
<proteinExistence type="predicted"/>
<dbReference type="GO" id="GO:0008757">
    <property type="term" value="F:S-adenosylmethionine-dependent methyltransferase activity"/>
    <property type="evidence" value="ECO:0007669"/>
    <property type="project" value="InterPro"/>
</dbReference>
<dbReference type="Pfam" id="PF08241">
    <property type="entry name" value="Methyltransf_11"/>
    <property type="match status" value="1"/>
</dbReference>
<accession>A0A1M6CVE5</accession>
<organism evidence="2 3">
    <name type="scientific">Clostridium intestinale DSM 6191</name>
    <dbReference type="NCBI Taxonomy" id="1121320"/>
    <lineage>
        <taxon>Bacteria</taxon>
        <taxon>Bacillati</taxon>
        <taxon>Bacillota</taxon>
        <taxon>Clostridia</taxon>
        <taxon>Eubacteriales</taxon>
        <taxon>Clostridiaceae</taxon>
        <taxon>Clostridium</taxon>
    </lineage>
</organism>
<keyword evidence="2" id="KW-0489">Methyltransferase</keyword>
<dbReference type="AlphaFoldDB" id="A0A1M6CVE5"/>
<dbReference type="PANTHER" id="PTHR45036:SF1">
    <property type="entry name" value="METHYLTRANSFERASE LIKE 7A"/>
    <property type="match status" value="1"/>
</dbReference>
<dbReference type="PANTHER" id="PTHR45036">
    <property type="entry name" value="METHYLTRANSFERASE LIKE 7B"/>
    <property type="match status" value="1"/>
</dbReference>
<name>A0A1M6CVE5_9CLOT</name>
<evidence type="ECO:0000259" key="1">
    <source>
        <dbReference type="Pfam" id="PF08241"/>
    </source>
</evidence>
<sequence length="204" mass="23388">MNNIDNIKIYKRWVGLYDLLFGSKYISKQRKAEISMLNLKEEDNILFVGIGTGEDLRFIPKGINVTGVDITNEMLDIARKKVDELGLEKANIINMDGQNLEFEQNHFDYVVLNLILSVIPDGNKALKEAYRVLKPGGKIAIFDKFIEDEKSPNIMRLLLNRITKSLGTDINRKFSKIIENVNLKVQEEKKSILGGMYRIIILEK</sequence>
<dbReference type="CDD" id="cd02440">
    <property type="entry name" value="AdoMet_MTases"/>
    <property type="match status" value="1"/>
</dbReference>
<dbReference type="EMBL" id="FQXU01000017">
    <property type="protein sequence ID" value="SHI64992.1"/>
    <property type="molecule type" value="Genomic_DNA"/>
</dbReference>
<keyword evidence="2" id="KW-0808">Transferase</keyword>
<evidence type="ECO:0000313" key="3">
    <source>
        <dbReference type="Proteomes" id="UP000184241"/>
    </source>
</evidence>
<gene>
    <name evidence="2" type="ORF">SAMN02745941_04132</name>
</gene>
<dbReference type="Gene3D" id="3.40.50.150">
    <property type="entry name" value="Vaccinia Virus protein VP39"/>
    <property type="match status" value="1"/>
</dbReference>
<dbReference type="SUPFAM" id="SSF53335">
    <property type="entry name" value="S-adenosyl-L-methionine-dependent methyltransferases"/>
    <property type="match status" value="1"/>
</dbReference>
<evidence type="ECO:0000313" key="2">
    <source>
        <dbReference type="EMBL" id="SHI64992.1"/>
    </source>
</evidence>
<protein>
    <submittedName>
        <fullName evidence="2">Methyltransferase domain-containing protein</fullName>
    </submittedName>
</protein>
<dbReference type="Proteomes" id="UP000184241">
    <property type="component" value="Unassembled WGS sequence"/>
</dbReference>
<dbReference type="InterPro" id="IPR029063">
    <property type="entry name" value="SAM-dependent_MTases_sf"/>
</dbReference>